<feature type="domain" description="Galactose-1-phosphate uridyl transferase N-terminal" evidence="17">
    <location>
        <begin position="3"/>
        <end position="178"/>
    </location>
</feature>
<feature type="binding site" description="in other chain" evidence="14">
    <location>
        <begin position="161"/>
        <end position="163"/>
    </location>
    <ligand>
        <name>UDP-alpha-D-glucose</name>
        <dbReference type="ChEBI" id="CHEBI:58885"/>
        <note>ligand shared between dimeric partners</note>
    </ligand>
</feature>
<dbReference type="InterPro" id="IPR036265">
    <property type="entry name" value="HIT-like_sf"/>
</dbReference>
<comment type="similarity">
    <text evidence="3 16">Belongs to the galactose-1-phosphate uridylyltransferase type 1 family.</text>
</comment>
<dbReference type="EMBL" id="AODQ01000034">
    <property type="protein sequence ID" value="EMR03128.1"/>
    <property type="molecule type" value="Genomic_DNA"/>
</dbReference>
<feature type="binding site" evidence="15">
    <location>
        <position position="55"/>
    </location>
    <ligand>
        <name>Zn(2+)</name>
        <dbReference type="ChEBI" id="CHEBI:29105"/>
    </ligand>
</feature>
<keyword evidence="7 16" id="KW-0548">Nucleotidyltransferase</keyword>
<dbReference type="RefSeq" id="WP_009195126.1">
    <property type="nucleotide sequence ID" value="NZ_AODQ01000034.1"/>
</dbReference>
<keyword evidence="20" id="KW-1185">Reference proteome</keyword>
<dbReference type="EC" id="2.7.7.12" evidence="4 12"/>
<dbReference type="FunFam" id="3.30.428.10:FF:000001">
    <property type="entry name" value="Galactose-1-phosphate uridylyltransferase"/>
    <property type="match status" value="1"/>
</dbReference>
<feature type="binding site" evidence="15">
    <location>
        <position position="52"/>
    </location>
    <ligand>
        <name>Zn(2+)</name>
        <dbReference type="ChEBI" id="CHEBI:29105"/>
    </ligand>
</feature>
<dbReference type="NCBIfam" id="NF008724">
    <property type="entry name" value="PRK11720.1"/>
    <property type="match status" value="1"/>
</dbReference>
<dbReference type="PIRSF" id="PIRSF000808">
    <property type="entry name" value="GalT"/>
    <property type="match status" value="1"/>
</dbReference>
<dbReference type="InterPro" id="IPR005850">
    <property type="entry name" value="GalP_Utransf_C"/>
</dbReference>
<dbReference type="PANTHER" id="PTHR11943">
    <property type="entry name" value="GALACTOSE-1-PHOSPHATE URIDYLYLTRANSFERASE"/>
    <property type="match status" value="1"/>
</dbReference>
<keyword evidence="11 16" id="KW-0119">Carbohydrate metabolism</keyword>
<dbReference type="GO" id="GO:0005737">
    <property type="term" value="C:cytoplasm"/>
    <property type="evidence" value="ECO:0007669"/>
    <property type="project" value="TreeGrafter"/>
</dbReference>
<dbReference type="CDD" id="cd00608">
    <property type="entry name" value="GalT"/>
    <property type="match status" value="1"/>
</dbReference>
<comment type="pathway">
    <text evidence="2 16">Carbohydrate metabolism; galactose metabolism.</text>
</comment>
<evidence type="ECO:0000256" key="14">
    <source>
        <dbReference type="PIRSR" id="PIRSR000808-2"/>
    </source>
</evidence>
<dbReference type="OrthoDB" id="9769064at2"/>
<feature type="domain" description="Galactose-1-phosphate uridyl transferase C-terminal" evidence="18">
    <location>
        <begin position="185"/>
        <end position="348"/>
    </location>
</feature>
<evidence type="ECO:0000259" key="18">
    <source>
        <dbReference type="Pfam" id="PF02744"/>
    </source>
</evidence>
<feature type="binding site" evidence="15">
    <location>
        <position position="166"/>
    </location>
    <ligand>
        <name>Zn(2+)</name>
        <dbReference type="ChEBI" id="CHEBI:29105"/>
    </ligand>
</feature>
<dbReference type="Proteomes" id="UP000011910">
    <property type="component" value="Unassembled WGS sequence"/>
</dbReference>
<evidence type="ECO:0000313" key="20">
    <source>
        <dbReference type="Proteomes" id="UP000011910"/>
    </source>
</evidence>
<evidence type="ECO:0000256" key="3">
    <source>
        <dbReference type="ARBA" id="ARBA00010951"/>
    </source>
</evidence>
<evidence type="ECO:0000256" key="7">
    <source>
        <dbReference type="ARBA" id="ARBA00022695"/>
    </source>
</evidence>
<feature type="binding site" evidence="14">
    <location>
        <begin position="313"/>
        <end position="314"/>
    </location>
    <ligand>
        <name>UDP-alpha-D-glucose</name>
        <dbReference type="ChEBI" id="CHEBI:58885"/>
        <note>ligand shared between dimeric partners</note>
    </ligand>
</feature>
<dbReference type="Pfam" id="PF02744">
    <property type="entry name" value="GalP_UDP_tr_C"/>
    <property type="match status" value="1"/>
</dbReference>
<dbReference type="STRING" id="1279009.ADICEAN_01729"/>
<protein>
    <recommendedName>
        <fullName evidence="5 12">Galactose-1-phosphate uridylyltransferase</fullName>
        <ecNumber evidence="4 12">2.7.7.12</ecNumber>
    </recommendedName>
</protein>
<dbReference type="eggNOG" id="COG1085">
    <property type="taxonomic scope" value="Bacteria"/>
</dbReference>
<feature type="binding site" description="in other chain" evidence="14">
    <location>
        <position position="170"/>
    </location>
    <ligand>
        <name>UDP-alpha-D-glucose</name>
        <dbReference type="ChEBI" id="CHEBI:58885"/>
        <note>ligand shared between dimeric partners</note>
    </ligand>
</feature>
<keyword evidence="10 16" id="KW-0299">Galactose metabolism</keyword>
<dbReference type="SUPFAM" id="SSF54197">
    <property type="entry name" value="HIT-like"/>
    <property type="match status" value="2"/>
</dbReference>
<dbReference type="InterPro" id="IPR005849">
    <property type="entry name" value="GalP_Utransf_N"/>
</dbReference>
<dbReference type="PROSITE" id="PS00117">
    <property type="entry name" value="GAL_P_UDP_TRANSF_I"/>
    <property type="match status" value="1"/>
</dbReference>
<proteinExistence type="inferred from homology"/>
<dbReference type="PANTHER" id="PTHR11943:SF1">
    <property type="entry name" value="GALACTOSE-1-PHOSPHATE URIDYLYLTRANSFERASE"/>
    <property type="match status" value="1"/>
</dbReference>
<reference evidence="19 20" key="1">
    <citation type="journal article" date="2013" name="Genome Announc.">
        <title>Draft Genome Sequence of Cesiribacter andamanensis Strain AMV16T, Isolated from a Soil Sample from a Mud Volcano in the Andaman Islands, India.</title>
        <authorList>
            <person name="Shivaji S."/>
            <person name="Ara S."/>
            <person name="Begum Z."/>
            <person name="Srinivas T.N."/>
            <person name="Singh A."/>
            <person name="Kumar Pinnaka A."/>
        </authorList>
    </citation>
    <scope>NUCLEOTIDE SEQUENCE [LARGE SCALE GENOMIC DNA]</scope>
    <source>
        <strain evidence="19 20">AMV16</strain>
    </source>
</reference>
<keyword evidence="6 16" id="KW-0808">Transferase</keyword>
<evidence type="ECO:0000256" key="4">
    <source>
        <dbReference type="ARBA" id="ARBA00012384"/>
    </source>
</evidence>
<feature type="binding site" description="in other chain" evidence="14">
    <location>
        <begin position="77"/>
        <end position="78"/>
    </location>
    <ligand>
        <name>UDP-alpha-D-glucose</name>
        <dbReference type="ChEBI" id="CHEBI:58885"/>
        <note>ligand shared between dimeric partners</note>
    </ligand>
</feature>
<dbReference type="GO" id="GO:0008270">
    <property type="term" value="F:zinc ion binding"/>
    <property type="evidence" value="ECO:0007669"/>
    <property type="project" value="InterPro"/>
</dbReference>
<evidence type="ECO:0000256" key="5">
    <source>
        <dbReference type="ARBA" id="ARBA00016340"/>
    </source>
</evidence>
<comment type="cofactor">
    <cofactor evidence="15">
        <name>Zn(2+)</name>
        <dbReference type="ChEBI" id="CHEBI:29105"/>
    </cofactor>
    <text evidence="15">Binds 1 zinc ion per subunit.</text>
</comment>
<dbReference type="InterPro" id="IPR019779">
    <property type="entry name" value="GalP_UDPtransf1_His-AS"/>
</dbReference>
<dbReference type="FunFam" id="3.30.428.10:FF:000002">
    <property type="entry name" value="Galactose-1-phosphate uridylyltransferase"/>
    <property type="match status" value="1"/>
</dbReference>
<evidence type="ECO:0000256" key="8">
    <source>
        <dbReference type="ARBA" id="ARBA00022723"/>
    </source>
</evidence>
<dbReference type="PATRIC" id="fig|1279009.4.peg.1757"/>
<evidence type="ECO:0000256" key="11">
    <source>
        <dbReference type="ARBA" id="ARBA00023277"/>
    </source>
</evidence>
<dbReference type="Pfam" id="PF01087">
    <property type="entry name" value="GalP_UDP_transf"/>
    <property type="match status" value="1"/>
</dbReference>
<keyword evidence="8 15" id="KW-0479">Metal-binding</keyword>
<evidence type="ECO:0000256" key="2">
    <source>
        <dbReference type="ARBA" id="ARBA00004947"/>
    </source>
</evidence>
<gene>
    <name evidence="19" type="primary">galT</name>
    <name evidence="19" type="ORF">ADICEAN_01729</name>
</gene>
<dbReference type="UniPathway" id="UPA00214"/>
<evidence type="ECO:0000256" key="15">
    <source>
        <dbReference type="PIRSR" id="PIRSR000808-3"/>
    </source>
</evidence>
<evidence type="ECO:0000256" key="12">
    <source>
        <dbReference type="NCBIfam" id="TIGR00209"/>
    </source>
</evidence>
<feature type="binding site" description="in other chain" evidence="14">
    <location>
        <position position="61"/>
    </location>
    <ligand>
        <name>UDP-alpha-D-glucose</name>
        <dbReference type="ChEBI" id="CHEBI:58885"/>
        <note>ligand shared between dimeric partners</note>
    </ligand>
</feature>
<evidence type="ECO:0000256" key="6">
    <source>
        <dbReference type="ARBA" id="ARBA00022679"/>
    </source>
</evidence>
<keyword evidence="9 15" id="KW-0862">Zinc</keyword>
<dbReference type="NCBIfam" id="TIGR00209">
    <property type="entry name" value="galT_1"/>
    <property type="match status" value="1"/>
</dbReference>
<feature type="binding site" evidence="14">
    <location>
        <begin position="28"/>
        <end position="31"/>
    </location>
    <ligand>
        <name>UDP-alpha-D-glucose</name>
        <dbReference type="ChEBI" id="CHEBI:58885"/>
        <note>ligand shared between dimeric partners</note>
    </ligand>
</feature>
<comment type="catalytic activity">
    <reaction evidence="1 16">
        <text>alpha-D-galactose 1-phosphate + UDP-alpha-D-glucose = alpha-D-glucose 1-phosphate + UDP-alpha-D-galactose</text>
        <dbReference type="Rhea" id="RHEA:13989"/>
        <dbReference type="ChEBI" id="CHEBI:58336"/>
        <dbReference type="ChEBI" id="CHEBI:58601"/>
        <dbReference type="ChEBI" id="CHEBI:58885"/>
        <dbReference type="ChEBI" id="CHEBI:66914"/>
        <dbReference type="EC" id="2.7.7.12"/>
    </reaction>
</comment>
<feature type="binding site" evidence="14">
    <location>
        <begin position="318"/>
        <end position="319"/>
    </location>
    <ligand>
        <name>UDP-alpha-D-glucose</name>
        <dbReference type="ChEBI" id="CHEBI:58885"/>
        <note>ligand shared between dimeric partners</note>
    </ligand>
</feature>
<feature type="binding site" description="in other chain" evidence="14">
    <location>
        <position position="325"/>
    </location>
    <ligand>
        <name>UDP-alpha-D-glucose</name>
        <dbReference type="ChEBI" id="CHEBI:58885"/>
        <note>ligand shared between dimeric partners</note>
    </ligand>
</feature>
<evidence type="ECO:0000256" key="13">
    <source>
        <dbReference type="PIRSR" id="PIRSR000808-1"/>
    </source>
</evidence>
<evidence type="ECO:0000313" key="19">
    <source>
        <dbReference type="EMBL" id="EMR03128.1"/>
    </source>
</evidence>
<name>M7N365_9BACT</name>
<evidence type="ECO:0000259" key="17">
    <source>
        <dbReference type="Pfam" id="PF01087"/>
    </source>
</evidence>
<comment type="caution">
    <text evidence="19">The sequence shown here is derived from an EMBL/GenBank/DDBJ whole genome shotgun (WGS) entry which is preliminary data.</text>
</comment>
<organism evidence="19 20">
    <name type="scientific">Cesiribacter andamanensis AMV16</name>
    <dbReference type="NCBI Taxonomy" id="1279009"/>
    <lineage>
        <taxon>Bacteria</taxon>
        <taxon>Pseudomonadati</taxon>
        <taxon>Bacteroidota</taxon>
        <taxon>Cytophagia</taxon>
        <taxon>Cytophagales</taxon>
        <taxon>Cesiribacteraceae</taxon>
        <taxon>Cesiribacter</taxon>
    </lineage>
</organism>
<dbReference type="InterPro" id="IPR001937">
    <property type="entry name" value="GalP_UDPtransf1"/>
</dbReference>
<dbReference type="AlphaFoldDB" id="M7N365"/>
<feature type="binding site" description="in other chain" evidence="14">
    <location>
        <position position="155"/>
    </location>
    <ligand>
        <name>UDP-alpha-D-glucose</name>
        <dbReference type="ChEBI" id="CHEBI:58885"/>
        <note>ligand shared between dimeric partners</note>
    </ligand>
</feature>
<feature type="binding site" evidence="15">
    <location>
        <position position="115"/>
    </location>
    <ligand>
        <name>Zn(2+)</name>
        <dbReference type="ChEBI" id="CHEBI:29105"/>
    </ligand>
</feature>
<evidence type="ECO:0000256" key="1">
    <source>
        <dbReference type="ARBA" id="ARBA00001107"/>
    </source>
</evidence>
<evidence type="ECO:0000256" key="9">
    <source>
        <dbReference type="ARBA" id="ARBA00022833"/>
    </source>
</evidence>
<feature type="active site" description="Tele-UMP-histidine intermediate" evidence="13">
    <location>
        <position position="168"/>
    </location>
</feature>
<evidence type="ECO:0000256" key="10">
    <source>
        <dbReference type="ARBA" id="ARBA00023144"/>
    </source>
</evidence>
<evidence type="ECO:0000256" key="16">
    <source>
        <dbReference type="RuleBase" id="RU000506"/>
    </source>
</evidence>
<dbReference type="GO" id="GO:0033499">
    <property type="term" value="P:galactose catabolic process via UDP-galactose, Leloir pathway"/>
    <property type="evidence" value="ECO:0007669"/>
    <property type="project" value="TreeGrafter"/>
</dbReference>
<accession>M7N365</accession>
<sequence length="349" mass="40035">MKQFNFEEHSHRRYNPLTGEWLQVSPHRAKRPWQGQQEKVAEAKRPPYDPGCYLCPGNTRAGGEQNPPYTGTYVFKNDFAALSEDVPGGSMQEGEFFLAKSERGICKVICFSPRHDLTIPEMDLADIAAVVALWQQEYKELGSLDWVNWVQIFENKGQAMGCSNPHPHGQIWAQESLPDEPAKKQKQFSRYYQQHQRPLLLEYLQAELHKGERILFEEEHFVALVPFWAIWPFEAMLVPRRPIAHIGQLSAAEAGGLAAAYKRLTILYDNLFSVSFPYSAGLHQAPTDGQEHPEWQLHMVFYPPLLRSATVRKFMVGYEMLANPQRDITPEGAARMLREQASVHYKARQ</sequence>
<dbReference type="Gene3D" id="3.30.428.10">
    <property type="entry name" value="HIT-like"/>
    <property type="match status" value="2"/>
</dbReference>
<dbReference type="GO" id="GO:0008108">
    <property type="term" value="F:UDP-glucose:hexose-1-phosphate uridylyltransferase activity"/>
    <property type="evidence" value="ECO:0007669"/>
    <property type="project" value="UniProtKB-UniRule"/>
</dbReference>